<name>F6ETJ7_SPHCR</name>
<dbReference type="EMBL" id="CP002798">
    <property type="protein sequence ID" value="AEG48657.1"/>
    <property type="molecule type" value="Genomic_DNA"/>
</dbReference>
<evidence type="ECO:0000256" key="1">
    <source>
        <dbReference type="SAM" id="Phobius"/>
    </source>
</evidence>
<dbReference type="HOGENOM" id="CLU_206637_0_0_5"/>
<dbReference type="RefSeq" id="WP_013846921.1">
    <property type="nucleotide sequence ID" value="NC_015593.1"/>
</dbReference>
<organism evidence="2 3">
    <name type="scientific">Sphingobium chlorophenolicum L-1</name>
    <dbReference type="NCBI Taxonomy" id="690566"/>
    <lineage>
        <taxon>Bacteria</taxon>
        <taxon>Pseudomonadati</taxon>
        <taxon>Pseudomonadota</taxon>
        <taxon>Alphaproteobacteria</taxon>
        <taxon>Sphingomonadales</taxon>
        <taxon>Sphingomonadaceae</taxon>
        <taxon>Sphingobium</taxon>
    </lineage>
</organism>
<keyword evidence="1" id="KW-0472">Membrane</keyword>
<protein>
    <submittedName>
        <fullName evidence="2">Uncharacterized protein</fullName>
    </submittedName>
</protein>
<keyword evidence="1" id="KW-1133">Transmembrane helix</keyword>
<gene>
    <name evidence="2" type="ORF">Sphch_0966</name>
</gene>
<dbReference type="STRING" id="690566.Sphch_0966"/>
<sequence>MAEEFAAIAGASSLIETAEVRRDIPARFESVTIADRAERGVQFVSRWAGILAFAGTVAAIVWLLL</sequence>
<accession>F6ETJ7</accession>
<dbReference type="AlphaFoldDB" id="F6ETJ7"/>
<keyword evidence="3" id="KW-1185">Reference proteome</keyword>
<proteinExistence type="predicted"/>
<evidence type="ECO:0000313" key="3">
    <source>
        <dbReference type="Proteomes" id="UP000007150"/>
    </source>
</evidence>
<dbReference type="KEGG" id="sch:Sphch_0966"/>
<feature type="transmembrane region" description="Helical" evidence="1">
    <location>
        <begin position="43"/>
        <end position="64"/>
    </location>
</feature>
<dbReference type="Proteomes" id="UP000007150">
    <property type="component" value="Chromosome 1"/>
</dbReference>
<reference evidence="2 3" key="1">
    <citation type="submission" date="2011-05" db="EMBL/GenBank/DDBJ databases">
        <title>Complete sequence of chromosome 1 of Sphingobium chlorophenolicum L-1.</title>
        <authorList>
            <consortium name="US DOE Joint Genome Institute"/>
            <person name="Lucas S."/>
            <person name="Han J."/>
            <person name="Lapidus A."/>
            <person name="Cheng J.-F."/>
            <person name="Goodwin L."/>
            <person name="Pitluck S."/>
            <person name="Peters L."/>
            <person name="Daligault H."/>
            <person name="Han C."/>
            <person name="Tapia R."/>
            <person name="Land M."/>
            <person name="Hauser L."/>
            <person name="Kyrpides N."/>
            <person name="Ivanova N."/>
            <person name="Pagani I."/>
            <person name="Turner P."/>
            <person name="Copley S."/>
            <person name="Woyke T."/>
        </authorList>
    </citation>
    <scope>NUCLEOTIDE SEQUENCE [LARGE SCALE GENOMIC DNA]</scope>
    <source>
        <strain evidence="2 3">L-1</strain>
    </source>
</reference>
<evidence type="ECO:0000313" key="2">
    <source>
        <dbReference type="EMBL" id="AEG48657.1"/>
    </source>
</evidence>
<keyword evidence="1" id="KW-0812">Transmembrane</keyword>